<name>A0A3D8RH49_9HELO</name>
<gene>
    <name evidence="2" type="ORF">BP6252_07121</name>
</gene>
<comment type="caution">
    <text evidence="2">The sequence shown here is derived from an EMBL/GenBank/DDBJ whole genome shotgun (WGS) entry which is preliminary data.</text>
</comment>
<feature type="compositionally biased region" description="Pro residues" evidence="1">
    <location>
        <begin position="1"/>
        <end position="14"/>
    </location>
</feature>
<dbReference type="AlphaFoldDB" id="A0A3D8RH49"/>
<organism evidence="2 3">
    <name type="scientific">Coleophoma cylindrospora</name>
    <dbReference type="NCBI Taxonomy" id="1849047"/>
    <lineage>
        <taxon>Eukaryota</taxon>
        <taxon>Fungi</taxon>
        <taxon>Dikarya</taxon>
        <taxon>Ascomycota</taxon>
        <taxon>Pezizomycotina</taxon>
        <taxon>Leotiomycetes</taxon>
        <taxon>Helotiales</taxon>
        <taxon>Dermateaceae</taxon>
        <taxon>Coleophoma</taxon>
    </lineage>
</organism>
<keyword evidence="3" id="KW-1185">Reference proteome</keyword>
<reference evidence="2 3" key="1">
    <citation type="journal article" date="2018" name="IMA Fungus">
        <title>IMA Genome-F 9: Draft genome sequence of Annulohypoxylon stygium, Aspergillus mulundensis, Berkeleyomyces basicola (syn. Thielaviopsis basicola), Ceratocystis smalleyi, two Cercospora beticola strains, Coleophoma cylindrospora, Fusarium fracticaudum, Phialophora cf. hyalina, and Morchella septimelata.</title>
        <authorList>
            <person name="Wingfield B.D."/>
            <person name="Bills G.F."/>
            <person name="Dong Y."/>
            <person name="Huang W."/>
            <person name="Nel W.J."/>
            <person name="Swalarsk-Parry B.S."/>
            <person name="Vaghefi N."/>
            <person name="Wilken P.M."/>
            <person name="An Z."/>
            <person name="de Beer Z.W."/>
            <person name="De Vos L."/>
            <person name="Chen L."/>
            <person name="Duong T.A."/>
            <person name="Gao Y."/>
            <person name="Hammerbacher A."/>
            <person name="Kikkert J.R."/>
            <person name="Li Y."/>
            <person name="Li H."/>
            <person name="Li K."/>
            <person name="Li Q."/>
            <person name="Liu X."/>
            <person name="Ma X."/>
            <person name="Naidoo K."/>
            <person name="Pethybridge S.J."/>
            <person name="Sun J."/>
            <person name="Steenkamp E.T."/>
            <person name="van der Nest M.A."/>
            <person name="van Wyk S."/>
            <person name="Wingfield M.J."/>
            <person name="Xiong C."/>
            <person name="Yue Q."/>
            <person name="Zhang X."/>
        </authorList>
    </citation>
    <scope>NUCLEOTIDE SEQUENCE [LARGE SCALE GENOMIC DNA]</scope>
    <source>
        <strain evidence="2 3">BP6252</strain>
    </source>
</reference>
<dbReference type="OrthoDB" id="5335351at2759"/>
<feature type="compositionally biased region" description="Polar residues" evidence="1">
    <location>
        <begin position="23"/>
        <end position="39"/>
    </location>
</feature>
<evidence type="ECO:0000256" key="1">
    <source>
        <dbReference type="SAM" id="MobiDB-lite"/>
    </source>
</evidence>
<evidence type="ECO:0000313" key="2">
    <source>
        <dbReference type="EMBL" id="RDW73214.1"/>
    </source>
</evidence>
<accession>A0A3D8RH49</accession>
<proteinExistence type="predicted"/>
<feature type="region of interest" description="Disordered" evidence="1">
    <location>
        <begin position="1"/>
        <end position="82"/>
    </location>
</feature>
<dbReference type="EMBL" id="PDLM01000007">
    <property type="protein sequence ID" value="RDW73214.1"/>
    <property type="molecule type" value="Genomic_DNA"/>
</dbReference>
<evidence type="ECO:0000313" key="3">
    <source>
        <dbReference type="Proteomes" id="UP000256645"/>
    </source>
</evidence>
<protein>
    <submittedName>
        <fullName evidence="2">Uncharacterized protein</fullName>
    </submittedName>
</protein>
<dbReference type="Proteomes" id="UP000256645">
    <property type="component" value="Unassembled WGS sequence"/>
</dbReference>
<sequence length="198" mass="22354">MASAPPTPFVPTPPAVEERKTLSRQTSRSRIPEISTPSRKQSRVVKQEVTQEPQELPAEVQVTASQSPTPHEVQQDPAEEVSQLEPVDTAIEPDQELIDDPRVELPAFDWSDFEQQYLRAIDAASANEQKLLDEFANLISGFHVWAEVASEKDETRGVKRLKTRVDFVKISEHALEEKKRHYESVVKAFEAALNMLRG</sequence>
<dbReference type="STRING" id="1849047.A0A3D8RH49"/>